<dbReference type="EMBL" id="QYAD01000002">
    <property type="protein sequence ID" value="MBL3690005.1"/>
    <property type="molecule type" value="Genomic_DNA"/>
</dbReference>
<dbReference type="PANTHER" id="PTHR38479">
    <property type="entry name" value="LMO0824 PROTEIN"/>
    <property type="match status" value="1"/>
</dbReference>
<dbReference type="Proteomes" id="UP001646141">
    <property type="component" value="Unassembled WGS sequence"/>
</dbReference>
<gene>
    <name evidence="1" type="ORF">D3226_08520</name>
</gene>
<protein>
    <submittedName>
        <fullName evidence="1">Winged helix DNA-binding domain-containing protein</fullName>
    </submittedName>
</protein>
<dbReference type="PANTHER" id="PTHR38479:SF2">
    <property type="entry name" value="WINGED HELIX DNA-BINDING DOMAIN-CONTAINING PROTEIN"/>
    <property type="match status" value="1"/>
</dbReference>
<dbReference type="InterPro" id="IPR009351">
    <property type="entry name" value="AlkZ-like"/>
</dbReference>
<accession>A0ABS1SQY2</accession>
<keyword evidence="2" id="KW-1185">Reference proteome</keyword>
<name>A0ABS1SQY2_9MICO</name>
<evidence type="ECO:0000313" key="2">
    <source>
        <dbReference type="Proteomes" id="UP001646141"/>
    </source>
</evidence>
<comment type="caution">
    <text evidence="1">The sequence shown here is derived from an EMBL/GenBank/DDBJ whole genome shotgun (WGS) entry which is preliminary data.</text>
</comment>
<proteinExistence type="predicted"/>
<evidence type="ECO:0000313" key="1">
    <source>
        <dbReference type="EMBL" id="MBL3690005.1"/>
    </source>
</evidence>
<dbReference type="RefSeq" id="WP_202382090.1">
    <property type="nucleotide sequence ID" value="NZ_BAAAMA010000002.1"/>
</dbReference>
<dbReference type="Pfam" id="PF06224">
    <property type="entry name" value="AlkZ-like"/>
    <property type="match status" value="1"/>
</dbReference>
<keyword evidence="1" id="KW-0238">DNA-binding</keyword>
<sequence length="399" mass="43062">MTEILSRDDLLRVRMRALGLAAGTSADDGNGDGAARIAATARRMLAVQGQDWRASRWALGVRTPGTTVSDVHAAFESGLLVRSWPMRGTIHVVAAEDITWLQRATNHRVLAGAPRRRAFLGLSDATLDQLVDISLTALAGGRALSRDELASVWTDAGIEWQSGWRYHVIWWLCQNGLATFGPLRNASEPLLVRADEWVTSPRSLEGDEALAELAARYIAARGPVSAKDLAWWTGLTIREARHALRLAAAQGTADAVRLASADGPELWLAPAQLGALLPAASSSSAEDLAWQLLPAFDEHLLGYTERDAQLDPEHFAHIVPGRNGMFLATVTENGRTRATWRRGARARSGIEVTPLPGETVTAEALAPRVEEWSAFHETDTLPLTIMAAAPMPPQPTPGA</sequence>
<dbReference type="GO" id="GO:0003677">
    <property type="term" value="F:DNA binding"/>
    <property type="evidence" value="ECO:0007669"/>
    <property type="project" value="UniProtKB-KW"/>
</dbReference>
<reference evidence="1 2" key="1">
    <citation type="submission" date="2018-09" db="EMBL/GenBank/DDBJ databases">
        <title>Comparative genomics of Leucobacter spp.</title>
        <authorList>
            <person name="Reis A.C."/>
            <person name="Kolvenbach B.A."/>
            <person name="Corvini P.F.X."/>
            <person name="Nunes O.C."/>
        </authorList>
    </citation>
    <scope>NUCLEOTIDE SEQUENCE [LARGE SCALE GENOMIC DNA]</scope>
    <source>
        <strain evidence="1 2">L-1</strain>
    </source>
</reference>
<organism evidence="1 2">
    <name type="scientific">Leucobacter chromiireducens subsp. chromiireducens</name>
    <dbReference type="NCBI Taxonomy" id="660067"/>
    <lineage>
        <taxon>Bacteria</taxon>
        <taxon>Bacillati</taxon>
        <taxon>Actinomycetota</taxon>
        <taxon>Actinomycetes</taxon>
        <taxon>Micrococcales</taxon>
        <taxon>Microbacteriaceae</taxon>
        <taxon>Leucobacter</taxon>
    </lineage>
</organism>